<keyword evidence="5" id="KW-0812">Transmembrane</keyword>
<reference evidence="8" key="2">
    <citation type="submission" date="2024-06" db="EMBL/GenBank/DDBJ databases">
        <title>Micromonospora mangrovi CCTCC AA 2012012 genome sequences.</title>
        <authorList>
            <person name="Gao J."/>
        </authorList>
    </citation>
    <scope>NUCLEOTIDE SEQUENCE</scope>
    <source>
        <strain evidence="8">CCTCC AA 2012012</strain>
    </source>
</reference>
<dbReference type="GO" id="GO:0003677">
    <property type="term" value="F:DNA binding"/>
    <property type="evidence" value="ECO:0007669"/>
    <property type="project" value="UniProtKB-KW"/>
</dbReference>
<dbReference type="GO" id="GO:0006355">
    <property type="term" value="P:regulation of DNA-templated transcription"/>
    <property type="evidence" value="ECO:0007669"/>
    <property type="project" value="InterPro"/>
</dbReference>
<gene>
    <name evidence="8" type="ORF">ABUL08_05095</name>
    <name evidence="7" type="ORF">VK199_05060</name>
</gene>
<feature type="transmembrane region" description="Helical" evidence="5">
    <location>
        <begin position="146"/>
        <end position="166"/>
    </location>
</feature>
<feature type="transmembrane region" description="Helical" evidence="5">
    <location>
        <begin position="33"/>
        <end position="52"/>
    </location>
</feature>
<feature type="transmembrane region" description="Helical" evidence="5">
    <location>
        <begin position="79"/>
        <end position="97"/>
    </location>
</feature>
<accession>A0AAU7MBH1</accession>
<dbReference type="InterPro" id="IPR000792">
    <property type="entry name" value="Tscrpt_reg_LuxR_C"/>
</dbReference>
<evidence type="ECO:0000256" key="2">
    <source>
        <dbReference type="ARBA" id="ARBA00023125"/>
    </source>
</evidence>
<dbReference type="EMBL" id="CP159342">
    <property type="protein sequence ID" value="XCH75472.1"/>
    <property type="molecule type" value="Genomic_DNA"/>
</dbReference>
<dbReference type="PROSITE" id="PS50043">
    <property type="entry name" value="HTH_LUXR_2"/>
    <property type="match status" value="1"/>
</dbReference>
<dbReference type="SMART" id="SM00421">
    <property type="entry name" value="HTH_LUXR"/>
    <property type="match status" value="1"/>
</dbReference>
<feature type="region of interest" description="Disordered" evidence="4">
    <location>
        <begin position="192"/>
        <end position="215"/>
    </location>
</feature>
<feature type="transmembrane region" description="Helical" evidence="5">
    <location>
        <begin position="57"/>
        <end position="73"/>
    </location>
</feature>
<evidence type="ECO:0000256" key="3">
    <source>
        <dbReference type="ARBA" id="ARBA00023163"/>
    </source>
</evidence>
<feature type="transmembrane region" description="Helical" evidence="5">
    <location>
        <begin position="104"/>
        <end position="124"/>
    </location>
</feature>
<dbReference type="EMBL" id="CP157762">
    <property type="protein sequence ID" value="XBP94770.1"/>
    <property type="molecule type" value="Genomic_DNA"/>
</dbReference>
<keyword evidence="5" id="KW-0472">Membrane</keyword>
<dbReference type="PANTHER" id="PTHR44688">
    <property type="entry name" value="DNA-BINDING TRANSCRIPTIONAL ACTIVATOR DEVR_DOSR"/>
    <property type="match status" value="1"/>
</dbReference>
<dbReference type="CDD" id="cd06170">
    <property type="entry name" value="LuxR_C_like"/>
    <property type="match status" value="1"/>
</dbReference>
<evidence type="ECO:0000313" key="7">
    <source>
        <dbReference type="EMBL" id="XBP94770.1"/>
    </source>
</evidence>
<dbReference type="Gene3D" id="1.10.10.10">
    <property type="entry name" value="Winged helix-like DNA-binding domain superfamily/Winged helix DNA-binding domain"/>
    <property type="match status" value="1"/>
</dbReference>
<protein>
    <submittedName>
        <fullName evidence="7">Response regulator transcription factor</fullName>
    </submittedName>
</protein>
<keyword evidence="2" id="KW-0238">DNA-binding</keyword>
<dbReference type="AlphaFoldDB" id="A0AAU7MBH1"/>
<evidence type="ECO:0000256" key="4">
    <source>
        <dbReference type="SAM" id="MobiDB-lite"/>
    </source>
</evidence>
<name>A0AAU7MBH1_9ACTN</name>
<evidence type="ECO:0000256" key="5">
    <source>
        <dbReference type="SAM" id="Phobius"/>
    </source>
</evidence>
<dbReference type="PRINTS" id="PR00038">
    <property type="entry name" value="HTHLUXR"/>
</dbReference>
<keyword evidence="3" id="KW-0804">Transcription</keyword>
<dbReference type="InterPro" id="IPR016032">
    <property type="entry name" value="Sig_transdc_resp-reg_C-effctor"/>
</dbReference>
<dbReference type="PANTHER" id="PTHR44688:SF16">
    <property type="entry name" value="DNA-BINDING TRANSCRIPTIONAL ACTIVATOR DEVR_DOSR"/>
    <property type="match status" value="1"/>
</dbReference>
<dbReference type="Pfam" id="PF00196">
    <property type="entry name" value="GerE"/>
    <property type="match status" value="1"/>
</dbReference>
<evidence type="ECO:0000259" key="6">
    <source>
        <dbReference type="PROSITE" id="PS50043"/>
    </source>
</evidence>
<dbReference type="RefSeq" id="WP_350934980.1">
    <property type="nucleotide sequence ID" value="NZ_CP157762.1"/>
</dbReference>
<proteinExistence type="predicted"/>
<evidence type="ECO:0000313" key="8">
    <source>
        <dbReference type="EMBL" id="XCH75472.1"/>
    </source>
</evidence>
<reference evidence="7" key="1">
    <citation type="submission" date="2024-01" db="EMBL/GenBank/DDBJ databases">
        <title>The genome sequence of Micromonospora mangrovi CCTCC AA 2012012.</title>
        <authorList>
            <person name="Gao J."/>
        </authorList>
    </citation>
    <scope>NUCLEOTIDE SEQUENCE</scope>
    <source>
        <strain evidence="7">CCTCC AA 2012012</strain>
    </source>
</reference>
<dbReference type="SUPFAM" id="SSF46894">
    <property type="entry name" value="C-terminal effector domain of the bipartite response regulators"/>
    <property type="match status" value="1"/>
</dbReference>
<keyword evidence="1" id="KW-0805">Transcription regulation</keyword>
<organism evidence="7">
    <name type="scientific">Micromonospora sp. CCTCC AA 2012012</name>
    <dbReference type="NCBI Taxonomy" id="3111921"/>
    <lineage>
        <taxon>Bacteria</taxon>
        <taxon>Bacillati</taxon>
        <taxon>Actinomycetota</taxon>
        <taxon>Actinomycetes</taxon>
        <taxon>Micromonosporales</taxon>
        <taxon>Micromonosporaceae</taxon>
        <taxon>Micromonospora</taxon>
    </lineage>
</organism>
<sequence length="284" mass="29916">MTLAIIVGLVLLATPARLPSAQAVGDLPNVVPSVGRIALGLANLAATIAVVVSRHRLGLATVLTTIPWVLSPLATTMMWGWWLANLAVLGVAVFDGVRRRALWIAALAIALALIYCTSGVYWSVPLVGPIHLYARDPGRWFDGTRLFYLAAYLGAVAAVVLTAVLARAVKRRLRATHAASISVPPAAEPAEAAAPADGVPSRPAERAPSGPRAQRIATLTRREQEVLLAAARGLSNAEIAADLVISEETVKTHMSEVLRKLGCRNRVQAVIAAYESGLVTPTAT</sequence>
<dbReference type="InterPro" id="IPR036388">
    <property type="entry name" value="WH-like_DNA-bd_sf"/>
</dbReference>
<feature type="domain" description="HTH luxR-type" evidence="6">
    <location>
        <begin position="212"/>
        <end position="277"/>
    </location>
</feature>
<keyword evidence="5" id="KW-1133">Transmembrane helix</keyword>
<evidence type="ECO:0000256" key="1">
    <source>
        <dbReference type="ARBA" id="ARBA00023015"/>
    </source>
</evidence>